<dbReference type="EMBL" id="JAPQKP010000001">
    <property type="protein sequence ID" value="KAJ5210897.1"/>
    <property type="molecule type" value="Genomic_DNA"/>
</dbReference>
<name>A0A9W9N0F9_9EURO</name>
<evidence type="ECO:0000256" key="1">
    <source>
        <dbReference type="SAM" id="MobiDB-lite"/>
    </source>
</evidence>
<evidence type="ECO:0000313" key="2">
    <source>
        <dbReference type="EMBL" id="KAJ5210897.1"/>
    </source>
</evidence>
<gene>
    <name evidence="2" type="ORF">N7472_001036</name>
</gene>
<dbReference type="AlphaFoldDB" id="A0A9W9N0F9"/>
<feature type="region of interest" description="Disordered" evidence="1">
    <location>
        <begin position="49"/>
        <end position="88"/>
    </location>
</feature>
<feature type="compositionally biased region" description="Basic and acidic residues" evidence="1">
    <location>
        <begin position="67"/>
        <end position="82"/>
    </location>
</feature>
<evidence type="ECO:0000313" key="3">
    <source>
        <dbReference type="Proteomes" id="UP001150879"/>
    </source>
</evidence>
<feature type="region of interest" description="Disordered" evidence="1">
    <location>
        <begin position="1"/>
        <end position="35"/>
    </location>
</feature>
<organism evidence="2 3">
    <name type="scientific">Penicillium cf. griseofulvum</name>
    <dbReference type="NCBI Taxonomy" id="2972120"/>
    <lineage>
        <taxon>Eukaryota</taxon>
        <taxon>Fungi</taxon>
        <taxon>Dikarya</taxon>
        <taxon>Ascomycota</taxon>
        <taxon>Pezizomycotina</taxon>
        <taxon>Eurotiomycetes</taxon>
        <taxon>Eurotiomycetidae</taxon>
        <taxon>Eurotiales</taxon>
        <taxon>Aspergillaceae</taxon>
        <taxon>Penicillium</taxon>
    </lineage>
</organism>
<protein>
    <submittedName>
        <fullName evidence="2">Uncharacterized protein</fullName>
    </submittedName>
</protein>
<sequence>MASQNVPAPENEQNDAPEMKDPLQPGTFDVDERMTRDYKEAIDKTNVINEDRLRRAMPQPSTVDQEATEKEIDISWRPDPSGHPRRTF</sequence>
<accession>A0A9W9N0F9</accession>
<proteinExistence type="predicted"/>
<reference evidence="2" key="2">
    <citation type="journal article" date="2023" name="IMA Fungus">
        <title>Comparative genomic study of the Penicillium genus elucidates a diverse pangenome and 15 lateral gene transfer events.</title>
        <authorList>
            <person name="Petersen C."/>
            <person name="Sorensen T."/>
            <person name="Nielsen M.R."/>
            <person name="Sondergaard T.E."/>
            <person name="Sorensen J.L."/>
            <person name="Fitzpatrick D.A."/>
            <person name="Frisvad J.C."/>
            <person name="Nielsen K.L."/>
        </authorList>
    </citation>
    <scope>NUCLEOTIDE SEQUENCE</scope>
    <source>
        <strain evidence="2">IBT 16849</strain>
    </source>
</reference>
<dbReference type="Proteomes" id="UP001150879">
    <property type="component" value="Unassembled WGS sequence"/>
</dbReference>
<dbReference type="OrthoDB" id="4357148at2759"/>
<reference evidence="2" key="1">
    <citation type="submission" date="2022-11" db="EMBL/GenBank/DDBJ databases">
        <authorList>
            <person name="Petersen C."/>
        </authorList>
    </citation>
    <scope>NUCLEOTIDE SEQUENCE</scope>
    <source>
        <strain evidence="2">IBT 16849</strain>
    </source>
</reference>
<comment type="caution">
    <text evidence="2">The sequence shown here is derived from an EMBL/GenBank/DDBJ whole genome shotgun (WGS) entry which is preliminary data.</text>
</comment>
<keyword evidence="3" id="KW-1185">Reference proteome</keyword>